<dbReference type="InterPro" id="IPR003661">
    <property type="entry name" value="HisK_dim/P_dom"/>
</dbReference>
<feature type="transmembrane region" description="Helical" evidence="5">
    <location>
        <begin position="349"/>
        <end position="367"/>
    </location>
</feature>
<dbReference type="Pfam" id="PF02518">
    <property type="entry name" value="HATPase_c"/>
    <property type="match status" value="1"/>
</dbReference>
<feature type="domain" description="Histidine kinase" evidence="7">
    <location>
        <begin position="415"/>
        <end position="657"/>
    </location>
</feature>
<dbReference type="InterPro" id="IPR003594">
    <property type="entry name" value="HATPase_dom"/>
</dbReference>
<accession>A0ABP8I8Q1</accession>
<dbReference type="PROSITE" id="PS50005">
    <property type="entry name" value="TPR"/>
    <property type="match status" value="1"/>
</dbReference>
<dbReference type="InterPro" id="IPR005467">
    <property type="entry name" value="His_kinase_dom"/>
</dbReference>
<organism evidence="8 9">
    <name type="scientific">Hymenobacter saemangeumensis</name>
    <dbReference type="NCBI Taxonomy" id="1084522"/>
    <lineage>
        <taxon>Bacteria</taxon>
        <taxon>Pseudomonadati</taxon>
        <taxon>Bacteroidota</taxon>
        <taxon>Cytophagia</taxon>
        <taxon>Cytophagales</taxon>
        <taxon>Hymenobacteraceae</taxon>
        <taxon>Hymenobacter</taxon>
    </lineage>
</organism>
<evidence type="ECO:0000256" key="3">
    <source>
        <dbReference type="ARBA" id="ARBA00022553"/>
    </source>
</evidence>
<dbReference type="SUPFAM" id="SSF47384">
    <property type="entry name" value="Homodimeric domain of signal transducing histidine kinase"/>
    <property type="match status" value="1"/>
</dbReference>
<dbReference type="InterPro" id="IPR011990">
    <property type="entry name" value="TPR-like_helical_dom_sf"/>
</dbReference>
<feature type="repeat" description="TPR" evidence="4">
    <location>
        <begin position="121"/>
        <end position="154"/>
    </location>
</feature>
<dbReference type="Proteomes" id="UP001501153">
    <property type="component" value="Unassembled WGS sequence"/>
</dbReference>
<gene>
    <name evidence="8" type="ORF">GCM10023185_13920</name>
</gene>
<dbReference type="RefSeq" id="WP_345235143.1">
    <property type="nucleotide sequence ID" value="NZ_BAABGZ010000013.1"/>
</dbReference>
<keyword evidence="5" id="KW-0812">Transmembrane</keyword>
<reference evidence="9" key="1">
    <citation type="journal article" date="2019" name="Int. J. Syst. Evol. Microbiol.">
        <title>The Global Catalogue of Microorganisms (GCM) 10K type strain sequencing project: providing services to taxonomists for standard genome sequencing and annotation.</title>
        <authorList>
            <consortium name="The Broad Institute Genomics Platform"/>
            <consortium name="The Broad Institute Genome Sequencing Center for Infectious Disease"/>
            <person name="Wu L."/>
            <person name="Ma J."/>
        </authorList>
    </citation>
    <scope>NUCLEOTIDE SEQUENCE [LARGE SCALE GENOMIC DNA]</scope>
    <source>
        <strain evidence="9">JCM 17923</strain>
    </source>
</reference>
<evidence type="ECO:0000259" key="7">
    <source>
        <dbReference type="PROSITE" id="PS50109"/>
    </source>
</evidence>
<keyword evidence="5" id="KW-1133">Transmembrane helix</keyword>
<dbReference type="PRINTS" id="PR00344">
    <property type="entry name" value="BCTRLSENSOR"/>
</dbReference>
<evidence type="ECO:0000256" key="1">
    <source>
        <dbReference type="ARBA" id="ARBA00000085"/>
    </source>
</evidence>
<dbReference type="EC" id="2.7.13.3" evidence="2"/>
<proteinExistence type="predicted"/>
<comment type="caution">
    <text evidence="8">The sequence shown here is derived from an EMBL/GenBank/DDBJ whole genome shotgun (WGS) entry which is preliminary data.</text>
</comment>
<dbReference type="InterPro" id="IPR036097">
    <property type="entry name" value="HisK_dim/P_sf"/>
</dbReference>
<dbReference type="PANTHER" id="PTHR43065">
    <property type="entry name" value="SENSOR HISTIDINE KINASE"/>
    <property type="match status" value="1"/>
</dbReference>
<keyword evidence="4" id="KW-0802">TPR repeat</keyword>
<keyword evidence="6" id="KW-0732">Signal</keyword>
<keyword evidence="3" id="KW-0597">Phosphoprotein</keyword>
<evidence type="ECO:0000256" key="2">
    <source>
        <dbReference type="ARBA" id="ARBA00012438"/>
    </source>
</evidence>
<evidence type="ECO:0000256" key="5">
    <source>
        <dbReference type="SAM" id="Phobius"/>
    </source>
</evidence>
<dbReference type="SUPFAM" id="SSF48452">
    <property type="entry name" value="TPR-like"/>
    <property type="match status" value="1"/>
</dbReference>
<dbReference type="Gene3D" id="1.25.40.10">
    <property type="entry name" value="Tetratricopeptide repeat domain"/>
    <property type="match status" value="2"/>
</dbReference>
<name>A0ABP8I8Q1_9BACT</name>
<protein>
    <recommendedName>
        <fullName evidence="2">histidine kinase</fullName>
        <ecNumber evidence="2">2.7.13.3</ecNumber>
    </recommendedName>
</protein>
<dbReference type="InterPro" id="IPR019734">
    <property type="entry name" value="TPR_rpt"/>
</dbReference>
<keyword evidence="5" id="KW-0472">Membrane</keyword>
<dbReference type="SMART" id="SM00028">
    <property type="entry name" value="TPR"/>
    <property type="match status" value="5"/>
</dbReference>
<keyword evidence="9" id="KW-1185">Reference proteome</keyword>
<dbReference type="PROSITE" id="PS50109">
    <property type="entry name" value="HIS_KIN"/>
    <property type="match status" value="1"/>
</dbReference>
<dbReference type="Pfam" id="PF00512">
    <property type="entry name" value="HisKA"/>
    <property type="match status" value="1"/>
</dbReference>
<dbReference type="PANTHER" id="PTHR43065:SF42">
    <property type="entry name" value="TWO-COMPONENT SENSOR PPRA"/>
    <property type="match status" value="1"/>
</dbReference>
<feature type="signal peptide" evidence="6">
    <location>
        <begin position="1"/>
        <end position="23"/>
    </location>
</feature>
<sequence length="668" mass="74220">MNLRFHRLLLLWLLLALGAGARAQSPKLDRLRAQVRQPQPDSSRVMLLCQISDEYWTLRVDSAEAYARRALALARRLHYRHGEALNRLGAALRESNLARALELFQQSLRIAEAINDKPLEAQNLRSIGILYIYLRDKHQGLSYYHRALRIGEELGDEHRTVIELSNIGLAYDLFNELDSAQYFQQQAYNLARRLGTRTNYIRYGLGNVARKRGELAKARALYRQSYEESMEVGHLRSVNFASVGMATLYQQMGRPDSSIYYARQGCAAAQRNGFLRGVLNASTLLTQSFKARGQADSALKYQTLMVAMKDTLFGQEKVMRLQTVNYRERQREQQAAAEQQALKARYRTYGLLAGLVGVLALVLLLGWHSRQQHRVNAALAQSNAALEKSLGELKATQEQLVQREKMAFLGELTAGIAHELQNPLNFVKNFAEVSTDLVNEINGVQTGAARNAGLEHEILAGLKQNLQEISQHGQRASSIIKGMLEHSRTGTGQREATNLNQLVEENLRLAYHGVRTKEKSFTAQLSTQLDTTLGPVPVVSQDLGRVLLNLCTNALYAVQQRQTQAAGTGFQPEVCIATRQGPGTVEIRVRDNGTGIPESVKARIFEPFFTTKPVGEGTGLGLSLSRDIVTTGHGGTLTVESREGEGTEFIIRLPLVVPAALSQPVRAA</sequence>
<dbReference type="SMART" id="SM00388">
    <property type="entry name" value="HisKA"/>
    <property type="match status" value="1"/>
</dbReference>
<dbReference type="CDD" id="cd00082">
    <property type="entry name" value="HisKA"/>
    <property type="match status" value="1"/>
</dbReference>
<evidence type="ECO:0000256" key="6">
    <source>
        <dbReference type="SAM" id="SignalP"/>
    </source>
</evidence>
<dbReference type="InterPro" id="IPR036890">
    <property type="entry name" value="HATPase_C_sf"/>
</dbReference>
<dbReference type="SUPFAM" id="SSF55874">
    <property type="entry name" value="ATPase domain of HSP90 chaperone/DNA topoisomerase II/histidine kinase"/>
    <property type="match status" value="1"/>
</dbReference>
<dbReference type="SMART" id="SM00387">
    <property type="entry name" value="HATPase_c"/>
    <property type="match status" value="1"/>
</dbReference>
<evidence type="ECO:0000313" key="8">
    <source>
        <dbReference type="EMBL" id="GAA4353368.1"/>
    </source>
</evidence>
<evidence type="ECO:0000313" key="9">
    <source>
        <dbReference type="Proteomes" id="UP001501153"/>
    </source>
</evidence>
<dbReference type="EMBL" id="BAABGZ010000013">
    <property type="protein sequence ID" value="GAA4353368.1"/>
    <property type="molecule type" value="Genomic_DNA"/>
</dbReference>
<evidence type="ECO:0000256" key="4">
    <source>
        <dbReference type="PROSITE-ProRule" id="PRU00339"/>
    </source>
</evidence>
<dbReference type="Gene3D" id="3.30.565.10">
    <property type="entry name" value="Histidine kinase-like ATPase, C-terminal domain"/>
    <property type="match status" value="1"/>
</dbReference>
<dbReference type="InterPro" id="IPR004358">
    <property type="entry name" value="Sig_transdc_His_kin-like_C"/>
</dbReference>
<feature type="chain" id="PRO_5046296796" description="histidine kinase" evidence="6">
    <location>
        <begin position="24"/>
        <end position="668"/>
    </location>
</feature>
<comment type="catalytic activity">
    <reaction evidence="1">
        <text>ATP + protein L-histidine = ADP + protein N-phospho-L-histidine.</text>
        <dbReference type="EC" id="2.7.13.3"/>
    </reaction>
</comment>
<dbReference type="Gene3D" id="1.10.287.130">
    <property type="match status" value="1"/>
</dbReference>